<organism evidence="1 2">
    <name type="scientific">Eumeta variegata</name>
    <name type="common">Bagworm moth</name>
    <name type="synonym">Eumeta japonica</name>
    <dbReference type="NCBI Taxonomy" id="151549"/>
    <lineage>
        <taxon>Eukaryota</taxon>
        <taxon>Metazoa</taxon>
        <taxon>Ecdysozoa</taxon>
        <taxon>Arthropoda</taxon>
        <taxon>Hexapoda</taxon>
        <taxon>Insecta</taxon>
        <taxon>Pterygota</taxon>
        <taxon>Neoptera</taxon>
        <taxon>Endopterygota</taxon>
        <taxon>Lepidoptera</taxon>
        <taxon>Glossata</taxon>
        <taxon>Ditrysia</taxon>
        <taxon>Tineoidea</taxon>
        <taxon>Psychidae</taxon>
        <taxon>Oiketicinae</taxon>
        <taxon>Eumeta</taxon>
    </lineage>
</organism>
<keyword evidence="2" id="KW-1185">Reference proteome</keyword>
<evidence type="ECO:0000313" key="2">
    <source>
        <dbReference type="Proteomes" id="UP000299102"/>
    </source>
</evidence>
<protein>
    <submittedName>
        <fullName evidence="1">Uncharacterized protein</fullName>
    </submittedName>
</protein>
<name>A0A4C1X224_EUMVA</name>
<gene>
    <name evidence="1" type="ORF">EVAR_90090_1</name>
</gene>
<dbReference type="AlphaFoldDB" id="A0A4C1X224"/>
<dbReference type="Proteomes" id="UP000299102">
    <property type="component" value="Unassembled WGS sequence"/>
</dbReference>
<evidence type="ECO:0000313" key="1">
    <source>
        <dbReference type="EMBL" id="GBP56419.1"/>
    </source>
</evidence>
<dbReference type="EMBL" id="BGZK01000692">
    <property type="protein sequence ID" value="GBP56419.1"/>
    <property type="molecule type" value="Genomic_DNA"/>
</dbReference>
<accession>A0A4C1X224</accession>
<proteinExistence type="predicted"/>
<sequence>MGMYSFIRKRVFRIEIVMSLQQLFGFRVRVCDDLEEYTGRTQQLYDQFDKESCIMQHGERQLPLRVWVEQRQPLNQVKKLVL</sequence>
<comment type="caution">
    <text evidence="1">The sequence shown here is derived from an EMBL/GenBank/DDBJ whole genome shotgun (WGS) entry which is preliminary data.</text>
</comment>
<reference evidence="1 2" key="1">
    <citation type="journal article" date="2019" name="Commun. Biol.">
        <title>The bagworm genome reveals a unique fibroin gene that provides high tensile strength.</title>
        <authorList>
            <person name="Kono N."/>
            <person name="Nakamura H."/>
            <person name="Ohtoshi R."/>
            <person name="Tomita M."/>
            <person name="Numata K."/>
            <person name="Arakawa K."/>
        </authorList>
    </citation>
    <scope>NUCLEOTIDE SEQUENCE [LARGE SCALE GENOMIC DNA]</scope>
</reference>